<dbReference type="EMBL" id="BARS01002889">
    <property type="protein sequence ID" value="GAF74364.1"/>
    <property type="molecule type" value="Genomic_DNA"/>
</dbReference>
<name>X0RZW3_9ZZZZ</name>
<sequence length="48" mass="5522">MGLKSEHHLENVGDIKEFDVDALRDIERQVRKVIKDSSNSIRPDCISQ</sequence>
<evidence type="ECO:0000313" key="1">
    <source>
        <dbReference type="EMBL" id="GAF74364.1"/>
    </source>
</evidence>
<organism evidence="1">
    <name type="scientific">marine sediment metagenome</name>
    <dbReference type="NCBI Taxonomy" id="412755"/>
    <lineage>
        <taxon>unclassified sequences</taxon>
        <taxon>metagenomes</taxon>
        <taxon>ecological metagenomes</taxon>
    </lineage>
</organism>
<dbReference type="AlphaFoldDB" id="X0RZW3"/>
<accession>X0RZW3</accession>
<comment type="caution">
    <text evidence="1">The sequence shown here is derived from an EMBL/GenBank/DDBJ whole genome shotgun (WGS) entry which is preliminary data.</text>
</comment>
<gene>
    <name evidence="1" type="ORF">S01H1_05551</name>
</gene>
<reference evidence="1" key="1">
    <citation type="journal article" date="2014" name="Front. Microbiol.">
        <title>High frequency of phylogenetically diverse reductive dehalogenase-homologous genes in deep subseafloor sedimentary metagenomes.</title>
        <authorList>
            <person name="Kawai M."/>
            <person name="Futagami T."/>
            <person name="Toyoda A."/>
            <person name="Takaki Y."/>
            <person name="Nishi S."/>
            <person name="Hori S."/>
            <person name="Arai W."/>
            <person name="Tsubouchi T."/>
            <person name="Morono Y."/>
            <person name="Uchiyama I."/>
            <person name="Ito T."/>
            <person name="Fujiyama A."/>
            <person name="Inagaki F."/>
            <person name="Takami H."/>
        </authorList>
    </citation>
    <scope>NUCLEOTIDE SEQUENCE</scope>
    <source>
        <strain evidence="1">Expedition CK06-06</strain>
    </source>
</reference>
<protein>
    <submittedName>
        <fullName evidence="1">Uncharacterized protein</fullName>
    </submittedName>
</protein>
<proteinExistence type="predicted"/>